<organism evidence="2 3">
    <name type="scientific">Plasmodium gonderi</name>
    <dbReference type="NCBI Taxonomy" id="77519"/>
    <lineage>
        <taxon>Eukaryota</taxon>
        <taxon>Sar</taxon>
        <taxon>Alveolata</taxon>
        <taxon>Apicomplexa</taxon>
        <taxon>Aconoidasida</taxon>
        <taxon>Haemosporida</taxon>
        <taxon>Plasmodiidae</taxon>
        <taxon>Plasmodium</taxon>
        <taxon>Plasmodium (Plasmodium)</taxon>
    </lineage>
</organism>
<dbReference type="InterPro" id="IPR003347">
    <property type="entry name" value="JmjC_dom"/>
</dbReference>
<dbReference type="PANTHER" id="PTHR12461">
    <property type="entry name" value="HYPOXIA-INDUCIBLE FACTOR 1 ALPHA INHIBITOR-RELATED"/>
    <property type="match status" value="1"/>
</dbReference>
<keyword evidence="3" id="KW-1185">Reference proteome</keyword>
<dbReference type="InterPro" id="IPR041667">
    <property type="entry name" value="Cupin_8"/>
</dbReference>
<dbReference type="EMBL" id="BDQF01000012">
    <property type="protein sequence ID" value="GAW81992.1"/>
    <property type="molecule type" value="Genomic_DNA"/>
</dbReference>
<sequence>MKEPISENFHRYCKLIEKKIKYINQDEIETAKVFEKLIKKYNIKKVKRVSLPMGNTNEDIGIGTGIGTGADSYSYSSSSDFFFNYYYEKREPIIIKNLSHKIGKCIKTYNNGNIIKHIGSTKVSIHISNSKFLNNVNKNFCYTLSSITKFIQLIGQEDKKKKKFSLRYDEGRKEIYITFCKGDILWEKKKNKEIDESTNVINTSNNKKDDIRTKTFHTFTYPKSKKFTTHNDEQRTLKDDSTNQYGEMKVKQKCIPFNCTMITPNEKRENKRYGNHNTHKDSENYYYYYRSLGTNQFKDVSNIKKMNNFVKDNFFLPAQIYPPHDKFEFFSSILRIGQTNIFIWLHYDIPDNFLIQVKGRKKILLIPPKFVKYFHIINSSSSYNLFNILTKKKLTKKEKIVKKIIHKFAFVADLYQGDILFIPSLWLHYVYNMPAHTHVKKSYKSYHQYLHIRKEEGCTQFSHPKKTKRKGKNATSRIYQQSGNFEIRKKKKKKKKSTLKAAATATAKPYICQSNGHVPLNLFMRLKRRKTRALRTLSHNTEDRRKLRLLPHLYNLLTHKNTPNVFISSSNDMEPDELINHYSHLENSEEYLKNRFNILIPETNLQHFNIEEKHSNMNRKNNTSIGSCNHNTKLCVNEYTQSKPCADVKEKKNNANNSGEIYYPYAKLNISINYFFRKRKERYLFNKKDLYGNQDINCASQIFKKIQNDIQPILLAPPKYKNFYLQKLQGLFYSNLDDDYI</sequence>
<proteinExistence type="predicted"/>
<dbReference type="Proteomes" id="UP000195521">
    <property type="component" value="Unassembled WGS sequence"/>
</dbReference>
<dbReference type="PANTHER" id="PTHR12461:SF105">
    <property type="entry name" value="HYPOXIA-INDUCIBLE FACTOR 1-ALPHA INHIBITOR"/>
    <property type="match status" value="1"/>
</dbReference>
<protein>
    <recommendedName>
        <fullName evidence="1">JmjC domain-containing protein</fullName>
    </recommendedName>
</protein>
<accession>A0A1Y1JMD1</accession>
<dbReference type="AlphaFoldDB" id="A0A1Y1JMD1"/>
<evidence type="ECO:0000259" key="1">
    <source>
        <dbReference type="PROSITE" id="PS51184"/>
    </source>
</evidence>
<dbReference type="SUPFAM" id="SSF51197">
    <property type="entry name" value="Clavaminate synthase-like"/>
    <property type="match status" value="1"/>
</dbReference>
<feature type="domain" description="JmjC" evidence="1">
    <location>
        <begin position="305"/>
        <end position="460"/>
    </location>
</feature>
<evidence type="ECO:0000313" key="3">
    <source>
        <dbReference type="Proteomes" id="UP000195521"/>
    </source>
</evidence>
<dbReference type="Gene3D" id="2.60.120.650">
    <property type="entry name" value="Cupin"/>
    <property type="match status" value="1"/>
</dbReference>
<dbReference type="Pfam" id="PF13621">
    <property type="entry name" value="Cupin_8"/>
    <property type="match status" value="1"/>
</dbReference>
<comment type="caution">
    <text evidence="2">The sequence shown here is derived from an EMBL/GenBank/DDBJ whole genome shotgun (WGS) entry which is preliminary data.</text>
</comment>
<dbReference type="GeneID" id="39748724"/>
<evidence type="ECO:0000313" key="2">
    <source>
        <dbReference type="EMBL" id="GAW81992.1"/>
    </source>
</evidence>
<dbReference type="PROSITE" id="PS51184">
    <property type="entry name" value="JMJC"/>
    <property type="match status" value="1"/>
</dbReference>
<reference evidence="3" key="1">
    <citation type="submission" date="2017-04" db="EMBL/GenBank/DDBJ databases">
        <title>Plasmodium gonderi genome.</title>
        <authorList>
            <person name="Arisue N."/>
            <person name="Honma H."/>
            <person name="Kawai S."/>
            <person name="Tougan T."/>
            <person name="Tanabe K."/>
            <person name="Horii T."/>
        </authorList>
    </citation>
    <scope>NUCLEOTIDE SEQUENCE [LARGE SCALE GENOMIC DNA]</scope>
    <source>
        <strain evidence="3">ATCC 30045</strain>
    </source>
</reference>
<dbReference type="RefSeq" id="XP_028544581.1">
    <property type="nucleotide sequence ID" value="XM_028688780.1"/>
</dbReference>
<gene>
    <name evidence="2" type="ORF">PGO_114460</name>
</gene>
<dbReference type="OrthoDB" id="263283at2759"/>
<dbReference type="OMA" id="YNMPAHT"/>
<name>A0A1Y1JMD1_PLAGO</name>